<keyword evidence="13" id="KW-0539">Nucleus</keyword>
<dbReference type="GO" id="GO:0006397">
    <property type="term" value="P:mRNA processing"/>
    <property type="evidence" value="ECO:0007669"/>
    <property type="project" value="UniProtKB-KW"/>
</dbReference>
<comment type="subcellular location">
    <subcellularLocation>
        <location evidence="2">Cell membrane</location>
        <topology evidence="2">Lipid-anchor</topology>
    </subcellularLocation>
    <subcellularLocation>
        <location evidence="1">Nucleus</location>
    </subcellularLocation>
</comment>
<dbReference type="Gene3D" id="3.40.50.300">
    <property type="entry name" value="P-loop containing nucleotide triphosphate hydrolases"/>
    <property type="match status" value="1"/>
</dbReference>
<feature type="region of interest" description="Disordered" evidence="18">
    <location>
        <begin position="169"/>
        <end position="276"/>
    </location>
</feature>
<evidence type="ECO:0000256" key="5">
    <source>
        <dbReference type="ARBA" id="ARBA00022481"/>
    </source>
</evidence>
<dbReference type="GO" id="GO:0005525">
    <property type="term" value="F:GTP binding"/>
    <property type="evidence" value="ECO:0007669"/>
    <property type="project" value="UniProtKB-KW"/>
</dbReference>
<keyword evidence="15" id="KW-0636">Prenylation</keyword>
<keyword evidence="5" id="KW-0488">Methylation</keyword>
<feature type="coiled-coil region" evidence="17">
    <location>
        <begin position="32"/>
        <end position="59"/>
    </location>
</feature>
<evidence type="ECO:0000256" key="11">
    <source>
        <dbReference type="ARBA" id="ARBA00023136"/>
    </source>
</evidence>
<feature type="compositionally biased region" description="Basic and acidic residues" evidence="18">
    <location>
        <begin position="234"/>
        <end position="243"/>
    </location>
</feature>
<dbReference type="GO" id="GO:0007163">
    <property type="term" value="P:establishment or maintenance of cell polarity"/>
    <property type="evidence" value="ECO:0007669"/>
    <property type="project" value="UniProtKB-ARBA"/>
</dbReference>
<dbReference type="SMART" id="SM00174">
    <property type="entry name" value="RHO"/>
    <property type="match status" value="1"/>
</dbReference>
<evidence type="ECO:0000256" key="18">
    <source>
        <dbReference type="SAM" id="MobiDB-lite"/>
    </source>
</evidence>
<feature type="compositionally biased region" description="Basic and acidic residues" evidence="18">
    <location>
        <begin position="264"/>
        <end position="276"/>
    </location>
</feature>
<evidence type="ECO:0000256" key="1">
    <source>
        <dbReference type="ARBA" id="ARBA00004123"/>
    </source>
</evidence>
<evidence type="ECO:0000256" key="4">
    <source>
        <dbReference type="ARBA" id="ARBA00022475"/>
    </source>
</evidence>
<evidence type="ECO:0000256" key="8">
    <source>
        <dbReference type="ARBA" id="ARBA00022741"/>
    </source>
</evidence>
<evidence type="ECO:0000256" key="6">
    <source>
        <dbReference type="ARBA" id="ARBA00022664"/>
    </source>
</evidence>
<keyword evidence="6" id="KW-0507">mRNA processing</keyword>
<evidence type="ECO:0000256" key="15">
    <source>
        <dbReference type="ARBA" id="ARBA00023289"/>
    </source>
</evidence>
<keyword evidence="12" id="KW-0508">mRNA splicing</keyword>
<evidence type="ECO:0000313" key="20">
    <source>
        <dbReference type="Proteomes" id="UP000663699"/>
    </source>
</evidence>
<dbReference type="PROSITE" id="PS51419">
    <property type="entry name" value="RAB"/>
    <property type="match status" value="1"/>
</dbReference>
<dbReference type="GO" id="GO:0005886">
    <property type="term" value="C:plasma membrane"/>
    <property type="evidence" value="ECO:0007669"/>
    <property type="project" value="UniProtKB-SubCell"/>
</dbReference>
<evidence type="ECO:0000256" key="14">
    <source>
        <dbReference type="ARBA" id="ARBA00023288"/>
    </source>
</evidence>
<feature type="compositionally biased region" description="Basic residues" evidence="18">
    <location>
        <begin position="176"/>
        <end position="187"/>
    </location>
</feature>
<evidence type="ECO:0000256" key="9">
    <source>
        <dbReference type="ARBA" id="ARBA00023054"/>
    </source>
</evidence>
<keyword evidence="8" id="KW-0547">Nucleotide-binding</keyword>
<dbReference type="SMART" id="SM00175">
    <property type="entry name" value="RAB"/>
    <property type="match status" value="1"/>
</dbReference>
<keyword evidence="11" id="KW-0472">Membrane</keyword>
<dbReference type="InterPro" id="IPR003578">
    <property type="entry name" value="Small_GTPase_Rho"/>
</dbReference>
<dbReference type="NCBIfam" id="TIGR00231">
    <property type="entry name" value="small_GTP"/>
    <property type="match status" value="1"/>
</dbReference>
<dbReference type="SMART" id="SM00173">
    <property type="entry name" value="RAS"/>
    <property type="match status" value="1"/>
</dbReference>
<keyword evidence="20" id="KW-1185">Reference proteome</keyword>
<evidence type="ECO:0000256" key="2">
    <source>
        <dbReference type="ARBA" id="ARBA00004193"/>
    </source>
</evidence>
<accession>A0A899FKL2</accession>
<protein>
    <recommendedName>
        <fullName evidence="16">GTP-binding protein RHO3</fullName>
    </recommendedName>
</protein>
<comment type="similarity">
    <text evidence="3">Belongs to the small GTPase superfamily. Rho family.</text>
</comment>
<evidence type="ECO:0000256" key="12">
    <source>
        <dbReference type="ARBA" id="ARBA00023187"/>
    </source>
</evidence>
<dbReference type="PROSITE" id="PS51420">
    <property type="entry name" value="RHO"/>
    <property type="match status" value="1"/>
</dbReference>
<evidence type="ECO:0000256" key="10">
    <source>
        <dbReference type="ARBA" id="ARBA00023134"/>
    </source>
</evidence>
<dbReference type="GO" id="GO:0017157">
    <property type="term" value="P:regulation of exocytosis"/>
    <property type="evidence" value="ECO:0007669"/>
    <property type="project" value="UniProtKB-ARBA"/>
</dbReference>
<keyword evidence="9 17" id="KW-0175">Coiled coil</keyword>
<sequence length="613" mass="71475">MGGGDLNMKKSWHPLLYLELEHKSLSSNILSGSAIKRRIEQIKKEIEEERQLQELQKLQEASGGKKRVERLDWMYAAPHLSDDSRTTEEMEAYLLGRKRIDEILKDDNTKLEYGKKPFIATQNANTVRDIQNKIREDPLLAIKKQEQAQYEAIRNNPIKLRQLMEAQNEKKNKENKNRHHHSHHSLSKHSNGESRNHDSHQRHLDRSPSRHHYHRSLKSPISRSSRSISPRRSSHSERHHERSYASNHRLSKTTNTSNNSINGKHKENEEEKKERLAAMTRNAEILDREREKRLLELSKQEEEDEKREHEKRIINEKWGDNKNTYLREMTRQTYGESMDLSERIRRNGPSRLGLKKYTKIRDGACGKTSLLNVFTRGYFPQIYEPTVFENYVHDVYVDGQQIELSLWDTAGQEEFDRLRSLSYADTHVIMICFSVDSRGSLENVQSKWVAEIASHCEGVKLILVALKCDLRELEDEIAYNDRGMGDQHRYIQYEEGLSVAKFIRAVRYLECSAKHNRGKIDIFIYYSLIILISGVNEAFTEAARVAIAAKPRGASADDRSYRQRNCDIIRIVSFVTQLMLLHISFDQDLLFFLKIKLTNNASTSSDYMVQLNA</sequence>
<dbReference type="PRINTS" id="PR00449">
    <property type="entry name" value="RASTRNSFRMNG"/>
</dbReference>
<dbReference type="GO" id="GO:0003924">
    <property type="term" value="F:GTPase activity"/>
    <property type="evidence" value="ECO:0007669"/>
    <property type="project" value="InterPro"/>
</dbReference>
<feature type="compositionally biased region" description="Low complexity" evidence="18">
    <location>
        <begin position="219"/>
        <end position="231"/>
    </location>
</feature>
<dbReference type="PROSITE" id="PS51421">
    <property type="entry name" value="RAS"/>
    <property type="match status" value="1"/>
</dbReference>
<reference evidence="19" key="1">
    <citation type="submission" date="2020-06" db="EMBL/GenBank/DDBJ databases">
        <title>Genomes of multiple members of Pneumocystis genus reveal paths to human pathogen Pneumocystis jirovecii.</title>
        <authorList>
            <person name="Cisse O.H."/>
            <person name="Ma L."/>
            <person name="Dekker J."/>
            <person name="Khil P."/>
            <person name="Jo J."/>
            <person name="Brenchley J."/>
            <person name="Blair R."/>
            <person name="Pahar B."/>
            <person name="Chabe M."/>
            <person name="Van Rompay K.A."/>
            <person name="Keesler R."/>
            <person name="Sukura A."/>
            <person name="Hirsch V."/>
            <person name="Kutty G."/>
            <person name="Liu Y."/>
            <person name="Peng L."/>
            <person name="Chen J."/>
            <person name="Song J."/>
            <person name="Weissenbacher-Lang C."/>
            <person name="Xu J."/>
            <person name="Upham N.S."/>
            <person name="Stajich J.E."/>
            <person name="Cuomo C.A."/>
            <person name="Cushion M.T."/>
            <person name="Kovacs J.A."/>
        </authorList>
    </citation>
    <scope>NUCLEOTIDE SEQUENCE</scope>
    <source>
        <strain evidence="19">2A</strain>
    </source>
</reference>
<name>A0A899FKL2_9ASCO</name>
<keyword evidence="10" id="KW-0342">GTP-binding</keyword>
<feature type="compositionally biased region" description="Basic and acidic residues" evidence="18">
    <location>
        <begin position="190"/>
        <end position="208"/>
    </location>
</feature>
<organism evidence="19 20">
    <name type="scientific">Pneumocystis wakefieldiae</name>
    <dbReference type="NCBI Taxonomy" id="38082"/>
    <lineage>
        <taxon>Eukaryota</taxon>
        <taxon>Fungi</taxon>
        <taxon>Dikarya</taxon>
        <taxon>Ascomycota</taxon>
        <taxon>Taphrinomycotina</taxon>
        <taxon>Pneumocystomycetes</taxon>
        <taxon>Pneumocystaceae</taxon>
        <taxon>Pneumocystis</taxon>
    </lineage>
</organism>
<dbReference type="SUPFAM" id="SSF52540">
    <property type="entry name" value="P-loop containing nucleoside triphosphate hydrolases"/>
    <property type="match status" value="1"/>
</dbReference>
<dbReference type="Pfam" id="PF12542">
    <property type="entry name" value="CWC25"/>
    <property type="match status" value="1"/>
</dbReference>
<dbReference type="Pfam" id="PF00071">
    <property type="entry name" value="Ras"/>
    <property type="match status" value="1"/>
</dbReference>
<evidence type="ECO:0000256" key="17">
    <source>
        <dbReference type="SAM" id="Coils"/>
    </source>
</evidence>
<evidence type="ECO:0000256" key="3">
    <source>
        <dbReference type="ARBA" id="ARBA00010142"/>
    </source>
</evidence>
<dbReference type="GO" id="GO:0007264">
    <property type="term" value="P:small GTPase-mediated signal transduction"/>
    <property type="evidence" value="ECO:0007669"/>
    <property type="project" value="InterPro"/>
</dbReference>
<dbReference type="InterPro" id="IPR022209">
    <property type="entry name" value="CWC25"/>
</dbReference>
<keyword evidence="7" id="KW-0747">Spliceosome</keyword>
<keyword evidence="4" id="KW-1003">Cell membrane</keyword>
<dbReference type="InterPro" id="IPR027417">
    <property type="entry name" value="P-loop_NTPase"/>
</dbReference>
<dbReference type="SMART" id="SM00176">
    <property type="entry name" value="RAN"/>
    <property type="match status" value="1"/>
</dbReference>
<dbReference type="PANTHER" id="PTHR24072">
    <property type="entry name" value="RHO FAMILY GTPASE"/>
    <property type="match status" value="1"/>
</dbReference>
<dbReference type="FunFam" id="3.40.50.300:FF:000780">
    <property type="entry name" value="Rho GTPase Rho3"/>
    <property type="match status" value="1"/>
</dbReference>
<proteinExistence type="inferred from homology"/>
<evidence type="ECO:0000313" key="19">
    <source>
        <dbReference type="EMBL" id="QSL64570.1"/>
    </source>
</evidence>
<dbReference type="OrthoDB" id="8830751at2759"/>
<evidence type="ECO:0000256" key="16">
    <source>
        <dbReference type="ARBA" id="ARBA00067968"/>
    </source>
</evidence>
<dbReference type="EMBL" id="CP054534">
    <property type="protein sequence ID" value="QSL64570.1"/>
    <property type="molecule type" value="Genomic_DNA"/>
</dbReference>
<evidence type="ECO:0000256" key="7">
    <source>
        <dbReference type="ARBA" id="ARBA00022728"/>
    </source>
</evidence>
<evidence type="ECO:0000256" key="13">
    <source>
        <dbReference type="ARBA" id="ARBA00023242"/>
    </source>
</evidence>
<dbReference type="InterPro" id="IPR005225">
    <property type="entry name" value="Small_GTP-bd"/>
</dbReference>
<dbReference type="GO" id="GO:0005681">
    <property type="term" value="C:spliceosomal complex"/>
    <property type="evidence" value="ECO:0007669"/>
    <property type="project" value="UniProtKB-KW"/>
</dbReference>
<dbReference type="GO" id="GO:0030036">
    <property type="term" value="P:actin cytoskeleton organization"/>
    <property type="evidence" value="ECO:0007669"/>
    <property type="project" value="UniProtKB-ARBA"/>
</dbReference>
<dbReference type="Proteomes" id="UP000663699">
    <property type="component" value="Chromosome 3"/>
</dbReference>
<gene>
    <name evidence="19" type="ORF">MERGE_001871</name>
</gene>
<dbReference type="GO" id="GO:0008380">
    <property type="term" value="P:RNA splicing"/>
    <property type="evidence" value="ECO:0007669"/>
    <property type="project" value="UniProtKB-KW"/>
</dbReference>
<dbReference type="AlphaFoldDB" id="A0A899FKL2"/>
<keyword evidence="14" id="KW-0449">Lipoprotein</keyword>
<dbReference type="InterPro" id="IPR001806">
    <property type="entry name" value="Small_GTPase"/>
</dbReference>